<evidence type="ECO:0000313" key="1">
    <source>
        <dbReference type="EMBL" id="JAG23192.1"/>
    </source>
</evidence>
<dbReference type="EMBL" id="GBHO01020412">
    <property type="protein sequence ID" value="JAG23192.1"/>
    <property type="molecule type" value="Transcribed_RNA"/>
</dbReference>
<name>A0A0A9XR51_LYGHE</name>
<reference evidence="1" key="1">
    <citation type="journal article" date="2014" name="PLoS ONE">
        <title>Transcriptome-Based Identification of ABC Transporters in the Western Tarnished Plant Bug Lygus hesperus.</title>
        <authorList>
            <person name="Hull J.J."/>
            <person name="Chaney K."/>
            <person name="Geib S.M."/>
            <person name="Fabrick J.A."/>
            <person name="Brent C.S."/>
            <person name="Walsh D."/>
            <person name="Lavine L.C."/>
        </authorList>
    </citation>
    <scope>NUCLEOTIDE SEQUENCE</scope>
</reference>
<protein>
    <submittedName>
        <fullName evidence="1">UvrABC system protein C</fullName>
    </submittedName>
</protein>
<sequence length="105" mass="11913">FGWVVSGKVLSPTSEETVSSEIEVGCSLGLEESLSRFWDIEEVPPPRSLNPEEQTCESLFSDTTRRDALGRFEVQLPIKHTITQLGDSRDIALKRFFSLERKLTR</sequence>
<dbReference type="AlphaFoldDB" id="A0A0A9XR51"/>
<proteinExistence type="predicted"/>
<organism evidence="1">
    <name type="scientific">Lygus hesperus</name>
    <name type="common">Western plant bug</name>
    <dbReference type="NCBI Taxonomy" id="30085"/>
    <lineage>
        <taxon>Eukaryota</taxon>
        <taxon>Metazoa</taxon>
        <taxon>Ecdysozoa</taxon>
        <taxon>Arthropoda</taxon>
        <taxon>Hexapoda</taxon>
        <taxon>Insecta</taxon>
        <taxon>Pterygota</taxon>
        <taxon>Neoptera</taxon>
        <taxon>Paraneoptera</taxon>
        <taxon>Hemiptera</taxon>
        <taxon>Heteroptera</taxon>
        <taxon>Panheteroptera</taxon>
        <taxon>Cimicomorpha</taxon>
        <taxon>Miridae</taxon>
        <taxon>Mirini</taxon>
        <taxon>Lygus</taxon>
    </lineage>
</organism>
<feature type="non-terminal residue" evidence="1">
    <location>
        <position position="1"/>
    </location>
</feature>
<reference evidence="1" key="2">
    <citation type="submission" date="2014-07" db="EMBL/GenBank/DDBJ databases">
        <authorList>
            <person name="Hull J."/>
        </authorList>
    </citation>
    <scope>NUCLEOTIDE SEQUENCE</scope>
</reference>
<accession>A0A0A9XR51</accession>
<gene>
    <name evidence="1" type="primary">uvrC_1</name>
    <name evidence="1" type="ORF">CM83_103361</name>
</gene>
<feature type="non-terminal residue" evidence="1">
    <location>
        <position position="105"/>
    </location>
</feature>